<comment type="subcellular location">
    <subcellularLocation>
        <location evidence="1">Membrane</location>
        <topology evidence="1">Multi-pass membrane protein</topology>
    </subcellularLocation>
</comment>
<keyword evidence="4" id="KW-0297">G-protein coupled receptor</keyword>
<evidence type="ECO:0000256" key="7">
    <source>
        <dbReference type="ARBA" id="ARBA00023224"/>
    </source>
</evidence>
<dbReference type="SUPFAM" id="SSF81321">
    <property type="entry name" value="Family A G protein-coupled receptor-like"/>
    <property type="match status" value="1"/>
</dbReference>
<name>A0A2T7P5D3_POMCA</name>
<evidence type="ECO:0000256" key="8">
    <source>
        <dbReference type="SAM" id="Phobius"/>
    </source>
</evidence>
<dbReference type="InterPro" id="IPR000276">
    <property type="entry name" value="GPCR_Rhodpsn"/>
</dbReference>
<evidence type="ECO:0000256" key="1">
    <source>
        <dbReference type="ARBA" id="ARBA00004141"/>
    </source>
</evidence>
<dbReference type="GO" id="GO:0004930">
    <property type="term" value="F:G protein-coupled receptor activity"/>
    <property type="evidence" value="ECO:0007669"/>
    <property type="project" value="UniProtKB-KW"/>
</dbReference>
<evidence type="ECO:0000256" key="4">
    <source>
        <dbReference type="ARBA" id="ARBA00023040"/>
    </source>
</evidence>
<feature type="transmembrane region" description="Helical" evidence="8">
    <location>
        <begin position="324"/>
        <end position="342"/>
    </location>
</feature>
<keyword evidence="2 8" id="KW-0812">Transmembrane</keyword>
<dbReference type="Pfam" id="PF00001">
    <property type="entry name" value="7tm_1"/>
    <property type="match status" value="1"/>
</dbReference>
<evidence type="ECO:0000259" key="9">
    <source>
        <dbReference type="PROSITE" id="PS50262"/>
    </source>
</evidence>
<dbReference type="InterPro" id="IPR050125">
    <property type="entry name" value="GPCR_opsins"/>
</dbReference>
<dbReference type="EMBL" id="PZQS01000006">
    <property type="protein sequence ID" value="PVD28621.1"/>
    <property type="molecule type" value="Genomic_DNA"/>
</dbReference>
<evidence type="ECO:0000256" key="6">
    <source>
        <dbReference type="ARBA" id="ARBA00023170"/>
    </source>
</evidence>
<feature type="transmembrane region" description="Helical" evidence="8">
    <location>
        <begin position="217"/>
        <end position="239"/>
    </location>
</feature>
<evidence type="ECO:0000256" key="3">
    <source>
        <dbReference type="ARBA" id="ARBA00022989"/>
    </source>
</evidence>
<accession>A0A2T7P5D3</accession>
<dbReference type="STRING" id="400727.A0A2T7P5D3"/>
<evidence type="ECO:0000313" key="10">
    <source>
        <dbReference type="EMBL" id="PVD28621.1"/>
    </source>
</evidence>
<feature type="transmembrane region" description="Helical" evidence="8">
    <location>
        <begin position="175"/>
        <end position="197"/>
    </location>
</feature>
<dbReference type="Gene3D" id="1.20.1070.10">
    <property type="entry name" value="Rhodopsin 7-helix transmembrane proteins"/>
    <property type="match status" value="1"/>
</dbReference>
<keyword evidence="7" id="KW-0807">Transducer</keyword>
<keyword evidence="6" id="KW-0675">Receptor</keyword>
<evidence type="ECO:0000256" key="5">
    <source>
        <dbReference type="ARBA" id="ARBA00023136"/>
    </source>
</evidence>
<evidence type="ECO:0000313" key="11">
    <source>
        <dbReference type="Proteomes" id="UP000245119"/>
    </source>
</evidence>
<sequence>MQSDNNTTDVVQEMEVENVTTWALMEEDDWQVLVRRYDIRPLSSAGYMGCAIYLVIIGSLLPAGLVATTGNTTTLVMFLRNRKLRVKPHNILILNLAISDIGISVFGYPLTTSSCFAERYLWGMVGCKIQGFTTFFLAMADMYTLTVISVYRWVAICRPHYNHRLNFSFTVKVVVGVWVAAFITTAPPLVGMSTYIFEPFGTSCTIDWDDPAPVSVFYIYALVLVAYIIPVVVMVYCYWKVVARSKSLLKKVKQSKCKTLSLGEAEEANSTMAECKVTWISLLMVSVFVVIWSPYTFVCVWAIYDPDIPMWLNTLPTMCAKSSCMLNPVIFYLTNPLFRATFRATFSRRRKILPFLSRTKSRTFKVDRTKDGIYIGESRVTLRQADTTLF</sequence>
<dbReference type="AlphaFoldDB" id="A0A2T7P5D3"/>
<keyword evidence="3 8" id="KW-1133">Transmembrane helix</keyword>
<organism evidence="10 11">
    <name type="scientific">Pomacea canaliculata</name>
    <name type="common">Golden apple snail</name>
    <dbReference type="NCBI Taxonomy" id="400727"/>
    <lineage>
        <taxon>Eukaryota</taxon>
        <taxon>Metazoa</taxon>
        <taxon>Spiralia</taxon>
        <taxon>Lophotrochozoa</taxon>
        <taxon>Mollusca</taxon>
        <taxon>Gastropoda</taxon>
        <taxon>Caenogastropoda</taxon>
        <taxon>Architaenioglossa</taxon>
        <taxon>Ampullarioidea</taxon>
        <taxon>Ampullariidae</taxon>
        <taxon>Pomacea</taxon>
    </lineage>
</organism>
<comment type="caution">
    <text evidence="10">The sequence shown here is derived from an EMBL/GenBank/DDBJ whole genome shotgun (WGS) entry which is preliminary data.</text>
</comment>
<feature type="domain" description="G-protein coupled receptors family 1 profile" evidence="9">
    <location>
        <begin position="70"/>
        <end position="331"/>
    </location>
</feature>
<dbReference type="GO" id="GO:0016020">
    <property type="term" value="C:membrane"/>
    <property type="evidence" value="ECO:0007669"/>
    <property type="project" value="UniProtKB-SubCell"/>
</dbReference>
<protein>
    <recommendedName>
        <fullName evidence="9">G-protein coupled receptors family 1 profile domain-containing protein</fullName>
    </recommendedName>
</protein>
<dbReference type="PANTHER" id="PTHR24240">
    <property type="entry name" value="OPSIN"/>
    <property type="match status" value="1"/>
</dbReference>
<feature type="transmembrane region" description="Helical" evidence="8">
    <location>
        <begin position="131"/>
        <end position="154"/>
    </location>
</feature>
<evidence type="ECO:0000256" key="2">
    <source>
        <dbReference type="ARBA" id="ARBA00022692"/>
    </source>
</evidence>
<feature type="transmembrane region" description="Helical" evidence="8">
    <location>
        <begin position="51"/>
        <end position="79"/>
    </location>
</feature>
<reference evidence="10 11" key="1">
    <citation type="submission" date="2018-04" db="EMBL/GenBank/DDBJ databases">
        <title>The genome of golden apple snail Pomacea canaliculata provides insight into stress tolerance and invasive adaptation.</title>
        <authorList>
            <person name="Liu C."/>
            <person name="Liu B."/>
            <person name="Ren Y."/>
            <person name="Zhang Y."/>
            <person name="Wang H."/>
            <person name="Li S."/>
            <person name="Jiang F."/>
            <person name="Yin L."/>
            <person name="Zhang G."/>
            <person name="Qian W."/>
            <person name="Fan W."/>
        </authorList>
    </citation>
    <scope>NUCLEOTIDE SEQUENCE [LARGE SCALE GENOMIC DNA]</scope>
    <source>
        <strain evidence="10">SZHN2017</strain>
        <tissue evidence="10">Muscle</tissue>
    </source>
</reference>
<keyword evidence="5 8" id="KW-0472">Membrane</keyword>
<proteinExistence type="predicted"/>
<dbReference type="Proteomes" id="UP000245119">
    <property type="component" value="Linkage Group LG6"/>
</dbReference>
<dbReference type="PROSITE" id="PS50262">
    <property type="entry name" value="G_PROTEIN_RECEP_F1_2"/>
    <property type="match status" value="1"/>
</dbReference>
<dbReference type="OrthoDB" id="2101615at2759"/>
<dbReference type="PRINTS" id="PR00237">
    <property type="entry name" value="GPCRRHODOPSN"/>
</dbReference>
<feature type="transmembrane region" description="Helical" evidence="8">
    <location>
        <begin position="279"/>
        <end position="304"/>
    </location>
</feature>
<keyword evidence="11" id="KW-1185">Reference proteome</keyword>
<feature type="transmembrane region" description="Helical" evidence="8">
    <location>
        <begin position="91"/>
        <end position="111"/>
    </location>
</feature>
<dbReference type="InterPro" id="IPR017452">
    <property type="entry name" value="GPCR_Rhodpsn_7TM"/>
</dbReference>
<gene>
    <name evidence="10" type="ORF">C0Q70_11214</name>
</gene>